<reference evidence="2" key="2">
    <citation type="submission" date="2018-04" db="EMBL/GenBank/DDBJ databases">
        <title>OnivRS2 (Oryza nivara Reference Sequence Version 2).</title>
        <authorList>
            <person name="Zhang J."/>
            <person name="Kudrna D."/>
            <person name="Lee S."/>
            <person name="Talag J."/>
            <person name="Rajasekar S."/>
            <person name="Welchert J."/>
            <person name="Hsing Y.-I."/>
            <person name="Wing R.A."/>
        </authorList>
    </citation>
    <scope>NUCLEOTIDE SEQUENCE [LARGE SCALE GENOMIC DNA]</scope>
    <source>
        <strain evidence="2">SL10</strain>
    </source>
</reference>
<dbReference type="AlphaFoldDB" id="A0A0E0J7H1"/>
<dbReference type="EnsemblPlants" id="ONIVA12G04380.1">
    <property type="protein sequence ID" value="ONIVA12G04380.1"/>
    <property type="gene ID" value="ONIVA12G04380"/>
</dbReference>
<evidence type="ECO:0000313" key="3">
    <source>
        <dbReference type="Proteomes" id="UP000006591"/>
    </source>
</evidence>
<organism evidence="2">
    <name type="scientific">Oryza nivara</name>
    <name type="common">Indian wild rice</name>
    <name type="synonym">Oryza sativa f. spontanea</name>
    <dbReference type="NCBI Taxonomy" id="4536"/>
    <lineage>
        <taxon>Eukaryota</taxon>
        <taxon>Viridiplantae</taxon>
        <taxon>Streptophyta</taxon>
        <taxon>Embryophyta</taxon>
        <taxon>Tracheophyta</taxon>
        <taxon>Spermatophyta</taxon>
        <taxon>Magnoliopsida</taxon>
        <taxon>Liliopsida</taxon>
        <taxon>Poales</taxon>
        <taxon>Poaceae</taxon>
        <taxon>BOP clade</taxon>
        <taxon>Oryzoideae</taxon>
        <taxon>Oryzeae</taxon>
        <taxon>Oryzinae</taxon>
        <taxon>Oryza</taxon>
    </lineage>
</organism>
<sequence>MAPICAALGCAPSWRSRSRSAVVTARTHQLTGPPSPPSPSFRSLVPGEKLDQERGIWELGFCPSLLVGASSGAGTIGAVH</sequence>
<dbReference type="HOGENOM" id="CLU_2593878_0_0_1"/>
<accession>A0A0E0J7H1</accession>
<dbReference type="Proteomes" id="UP000006591">
    <property type="component" value="Chromosome 12"/>
</dbReference>
<dbReference type="Gramene" id="ONIVA12G04380.1">
    <property type="protein sequence ID" value="ONIVA12G04380.1"/>
    <property type="gene ID" value="ONIVA12G04380"/>
</dbReference>
<name>A0A0E0J7H1_ORYNI</name>
<feature type="region of interest" description="Disordered" evidence="1">
    <location>
        <begin position="23"/>
        <end position="43"/>
    </location>
</feature>
<proteinExistence type="predicted"/>
<evidence type="ECO:0000313" key="2">
    <source>
        <dbReference type="EnsemblPlants" id="ONIVA12G04380.1"/>
    </source>
</evidence>
<protein>
    <submittedName>
        <fullName evidence="2">Uncharacterized protein</fullName>
    </submittedName>
</protein>
<reference evidence="2" key="1">
    <citation type="submission" date="2015-04" db="UniProtKB">
        <authorList>
            <consortium name="EnsemblPlants"/>
        </authorList>
    </citation>
    <scope>IDENTIFICATION</scope>
    <source>
        <strain evidence="2">SL10</strain>
    </source>
</reference>
<keyword evidence="3" id="KW-1185">Reference proteome</keyword>
<evidence type="ECO:0000256" key="1">
    <source>
        <dbReference type="SAM" id="MobiDB-lite"/>
    </source>
</evidence>